<gene>
    <name evidence="2" type="ORF">A2647_02640</name>
</gene>
<organism evidence="2 3">
    <name type="scientific">Candidatus Nomurabacteria bacterium RIFCSPHIGHO2_01_FULL_40_24b</name>
    <dbReference type="NCBI Taxonomy" id="1801739"/>
    <lineage>
        <taxon>Bacteria</taxon>
        <taxon>Candidatus Nomuraibacteriota</taxon>
    </lineage>
</organism>
<evidence type="ECO:0000256" key="1">
    <source>
        <dbReference type="SAM" id="Phobius"/>
    </source>
</evidence>
<dbReference type="AlphaFoldDB" id="A0A1F6V7A8"/>
<accession>A0A1F6V7A8</accession>
<dbReference type="Proteomes" id="UP000177370">
    <property type="component" value="Unassembled WGS sequence"/>
</dbReference>
<evidence type="ECO:0000313" key="2">
    <source>
        <dbReference type="EMBL" id="OGI65386.1"/>
    </source>
</evidence>
<keyword evidence="1" id="KW-0472">Membrane</keyword>
<reference evidence="2 3" key="1">
    <citation type="journal article" date="2016" name="Nat. Commun.">
        <title>Thousands of microbial genomes shed light on interconnected biogeochemical processes in an aquifer system.</title>
        <authorList>
            <person name="Anantharaman K."/>
            <person name="Brown C.T."/>
            <person name="Hug L.A."/>
            <person name="Sharon I."/>
            <person name="Castelle C.J."/>
            <person name="Probst A.J."/>
            <person name="Thomas B.C."/>
            <person name="Singh A."/>
            <person name="Wilkins M.J."/>
            <person name="Karaoz U."/>
            <person name="Brodie E.L."/>
            <person name="Williams K.H."/>
            <person name="Hubbard S.S."/>
            <person name="Banfield J.F."/>
        </authorList>
    </citation>
    <scope>NUCLEOTIDE SEQUENCE [LARGE SCALE GENOMIC DNA]</scope>
</reference>
<proteinExistence type="predicted"/>
<sequence>MYMKNMNKKLIVYGLGILAILAFGIAVMPGTSYARIYGKTCSDRVGCNYNFETAPGVPSANSQSSVIPVVYSSSTTTTQRVAGASTTTVVKKPVAVAKPAPTKEDVSDLAANAVFGSDNGFMPSGLIQWIFFAILILIVVILVRRVTGGEERYHKEPLKHA</sequence>
<keyword evidence="1" id="KW-1133">Transmembrane helix</keyword>
<name>A0A1F6V7A8_9BACT</name>
<feature type="transmembrane region" description="Helical" evidence="1">
    <location>
        <begin position="126"/>
        <end position="143"/>
    </location>
</feature>
<evidence type="ECO:0000313" key="3">
    <source>
        <dbReference type="Proteomes" id="UP000177370"/>
    </source>
</evidence>
<protein>
    <submittedName>
        <fullName evidence="2">Uncharacterized protein</fullName>
    </submittedName>
</protein>
<comment type="caution">
    <text evidence="2">The sequence shown here is derived from an EMBL/GenBank/DDBJ whole genome shotgun (WGS) entry which is preliminary data.</text>
</comment>
<dbReference type="EMBL" id="MFTP01000019">
    <property type="protein sequence ID" value="OGI65386.1"/>
    <property type="molecule type" value="Genomic_DNA"/>
</dbReference>
<keyword evidence="1" id="KW-0812">Transmembrane</keyword>